<evidence type="ECO:0000259" key="1">
    <source>
        <dbReference type="Pfam" id="PF13529"/>
    </source>
</evidence>
<organism evidence="2 3">
    <name type="scientific">Lentibacillus kimchii</name>
    <dbReference type="NCBI Taxonomy" id="1542911"/>
    <lineage>
        <taxon>Bacteria</taxon>
        <taxon>Bacillati</taxon>
        <taxon>Bacillota</taxon>
        <taxon>Bacilli</taxon>
        <taxon>Bacillales</taxon>
        <taxon>Bacillaceae</taxon>
        <taxon>Lentibacillus</taxon>
    </lineage>
</organism>
<dbReference type="Proteomes" id="UP001596620">
    <property type="component" value="Unassembled WGS sequence"/>
</dbReference>
<dbReference type="Pfam" id="PF13529">
    <property type="entry name" value="Peptidase_C39_2"/>
    <property type="match status" value="1"/>
</dbReference>
<dbReference type="RefSeq" id="WP_382359585.1">
    <property type="nucleotide sequence ID" value="NZ_JBHTGR010000050.1"/>
</dbReference>
<evidence type="ECO:0000313" key="3">
    <source>
        <dbReference type="Proteomes" id="UP001596620"/>
    </source>
</evidence>
<feature type="domain" description="Peptidase C39-like" evidence="1">
    <location>
        <begin position="35"/>
        <end position="200"/>
    </location>
</feature>
<dbReference type="PANTHER" id="PTHR37806">
    <property type="entry name" value="LMO0724 PROTEIN"/>
    <property type="match status" value="1"/>
</dbReference>
<name>A0ABW2UUJ2_9BACI</name>
<dbReference type="InterPro" id="IPR039564">
    <property type="entry name" value="Peptidase_C39-like"/>
</dbReference>
<comment type="caution">
    <text evidence="2">The sequence shown here is derived from an EMBL/GenBank/DDBJ whole genome shotgun (WGS) entry which is preliminary data.</text>
</comment>
<sequence length="232" mass="25452">MSLKRLAAYTGLAGIFWLLGRRRVQAPGKTTVITGVPAYKQYPELPTGCEAASLAMLLSWGHGEPVTTYTAADSLKQGDKVHMADGQLKGAHPNQAFVGDPYTDSEDGSYGVFEGPVLEALETFMPGRGADLSGKPFTALIDIIRSGRPVLAWTTLAQRDTYYGLSWTAPDGQVIDWYENEHAVVLIGIDAEHVICHDPHTGEAEFYDRQRFVRNWQSMGRRAITLTDKAGH</sequence>
<dbReference type="Gene3D" id="3.90.70.10">
    <property type="entry name" value="Cysteine proteinases"/>
    <property type="match status" value="1"/>
</dbReference>
<reference evidence="3" key="1">
    <citation type="journal article" date="2019" name="Int. J. Syst. Evol. Microbiol.">
        <title>The Global Catalogue of Microorganisms (GCM) 10K type strain sequencing project: providing services to taxonomists for standard genome sequencing and annotation.</title>
        <authorList>
            <consortium name="The Broad Institute Genomics Platform"/>
            <consortium name="The Broad Institute Genome Sequencing Center for Infectious Disease"/>
            <person name="Wu L."/>
            <person name="Ma J."/>
        </authorList>
    </citation>
    <scope>NUCLEOTIDE SEQUENCE [LARGE SCALE GENOMIC DNA]</scope>
    <source>
        <strain evidence="3">JCM 30234</strain>
    </source>
</reference>
<evidence type="ECO:0000313" key="2">
    <source>
        <dbReference type="EMBL" id="MFC7747607.1"/>
    </source>
</evidence>
<dbReference type="PANTHER" id="PTHR37806:SF1">
    <property type="entry name" value="PEPTIDASE C39-LIKE DOMAIN-CONTAINING PROTEIN"/>
    <property type="match status" value="1"/>
</dbReference>
<protein>
    <submittedName>
        <fullName evidence="2">C39 family peptidase</fullName>
    </submittedName>
</protein>
<keyword evidence="3" id="KW-1185">Reference proteome</keyword>
<gene>
    <name evidence="2" type="ORF">ACFQU8_10265</name>
</gene>
<dbReference type="EMBL" id="JBHTGR010000050">
    <property type="protein sequence ID" value="MFC7747607.1"/>
    <property type="molecule type" value="Genomic_DNA"/>
</dbReference>
<proteinExistence type="predicted"/>
<accession>A0ABW2UUJ2</accession>